<dbReference type="PANTHER" id="PTHR42760">
    <property type="entry name" value="SHORT-CHAIN DEHYDROGENASES/REDUCTASES FAMILY MEMBER"/>
    <property type="match status" value="1"/>
</dbReference>
<dbReference type="EMBL" id="JAQOUE010000001">
    <property type="protein sequence ID" value="MDT7041211.1"/>
    <property type="molecule type" value="Genomic_DNA"/>
</dbReference>
<dbReference type="PANTHER" id="PTHR42760:SF40">
    <property type="entry name" value="3-OXOACYL-[ACYL-CARRIER-PROTEIN] REDUCTASE, CHLOROPLASTIC"/>
    <property type="match status" value="1"/>
</dbReference>
<dbReference type="Gene3D" id="3.40.50.720">
    <property type="entry name" value="NAD(P)-binding Rossmann-like Domain"/>
    <property type="match status" value="1"/>
</dbReference>
<dbReference type="InterPro" id="IPR002347">
    <property type="entry name" value="SDR_fam"/>
</dbReference>
<accession>A0ABU3K4A1</accession>
<protein>
    <submittedName>
        <fullName evidence="2">SDR family oxidoreductase</fullName>
    </submittedName>
</protein>
<evidence type="ECO:0000256" key="1">
    <source>
        <dbReference type="ARBA" id="ARBA00006484"/>
    </source>
</evidence>
<dbReference type="Proteomes" id="UP001250932">
    <property type="component" value="Unassembled WGS sequence"/>
</dbReference>
<comment type="similarity">
    <text evidence="1">Belongs to the short-chain dehydrogenases/reductases (SDR) family.</text>
</comment>
<dbReference type="SUPFAM" id="SSF51735">
    <property type="entry name" value="NAD(P)-binding Rossmann-fold domains"/>
    <property type="match status" value="1"/>
</dbReference>
<keyword evidence="3" id="KW-1185">Reference proteome</keyword>
<comment type="caution">
    <text evidence="2">The sequence shown here is derived from an EMBL/GenBank/DDBJ whole genome shotgun (WGS) entry which is preliminary data.</text>
</comment>
<gene>
    <name evidence="2" type="ORF">PPG34_02535</name>
</gene>
<dbReference type="Pfam" id="PF13561">
    <property type="entry name" value="adh_short_C2"/>
    <property type="match status" value="1"/>
</dbReference>
<dbReference type="RefSeq" id="WP_313831567.1">
    <property type="nucleotide sequence ID" value="NZ_JAQOUE010000001.1"/>
</dbReference>
<evidence type="ECO:0000313" key="2">
    <source>
        <dbReference type="EMBL" id="MDT7041211.1"/>
    </source>
</evidence>
<proteinExistence type="inferred from homology"/>
<sequence length="243" mass="27161">MMKQFLRQTVALFPQANSLGADLVTALKQQGYEVMCGVPPSDRPWWEQWESTVDPNAGMGHAWFVNGDFETEKSVSSLIDDMVQRSDVCGNFPVQQSWPSTENFPSLPDWPLELWERTVSQTLRQAFLIAQRVVEEFVVNQTRGKLVYVFQGEKTNIGVATYHTALYSFVRSITKEYGARGVACNAILTNSVESTMSSQDTANQPFSDPLGMEGRWLDGPGKLAVFLLSPESDFVNGNVFTVE</sequence>
<dbReference type="InterPro" id="IPR036291">
    <property type="entry name" value="NAD(P)-bd_dom_sf"/>
</dbReference>
<evidence type="ECO:0000313" key="3">
    <source>
        <dbReference type="Proteomes" id="UP001250932"/>
    </source>
</evidence>
<organism evidence="2 3">
    <name type="scientific">Candidatus Nitronereus thalassa</name>
    <dbReference type="NCBI Taxonomy" id="3020898"/>
    <lineage>
        <taxon>Bacteria</taxon>
        <taxon>Pseudomonadati</taxon>
        <taxon>Nitrospirota</taxon>
        <taxon>Nitrospiria</taxon>
        <taxon>Nitrospirales</taxon>
        <taxon>Nitrospiraceae</taxon>
        <taxon>Candidatus Nitronereus</taxon>
    </lineage>
</organism>
<reference evidence="2 3" key="1">
    <citation type="journal article" date="2023" name="ISME J.">
        <title>Cultivation and genomic characterization of novel and ubiquitous marine nitrite-oxidizing bacteria from the Nitrospirales.</title>
        <authorList>
            <person name="Mueller A.J."/>
            <person name="Daebeler A."/>
            <person name="Herbold C.W."/>
            <person name="Kirkegaard R.H."/>
            <person name="Daims H."/>
        </authorList>
    </citation>
    <scope>NUCLEOTIDE SEQUENCE [LARGE SCALE GENOMIC DNA]</scope>
    <source>
        <strain evidence="2 3">EB</strain>
    </source>
</reference>
<name>A0ABU3K4A1_9BACT</name>